<dbReference type="PROSITE" id="PS50020">
    <property type="entry name" value="WW_DOMAIN_2"/>
    <property type="match status" value="1"/>
</dbReference>
<dbReference type="SUPFAM" id="SSF50729">
    <property type="entry name" value="PH domain-like"/>
    <property type="match status" value="1"/>
</dbReference>
<accession>A0AAV9S8N5</accession>
<dbReference type="GO" id="GO:0005096">
    <property type="term" value="F:GTPase activator activity"/>
    <property type="evidence" value="ECO:0007669"/>
    <property type="project" value="UniProtKB-KW"/>
</dbReference>
<evidence type="ECO:0000313" key="7">
    <source>
        <dbReference type="Proteomes" id="UP001311232"/>
    </source>
</evidence>
<dbReference type="Pfam" id="PF00169">
    <property type="entry name" value="PH"/>
    <property type="match status" value="1"/>
</dbReference>
<feature type="region of interest" description="Disordered" evidence="2">
    <location>
        <begin position="25"/>
        <end position="45"/>
    </location>
</feature>
<feature type="domain" description="Rho-GAP" evidence="5">
    <location>
        <begin position="361"/>
        <end position="550"/>
    </location>
</feature>
<dbReference type="GO" id="GO:0007165">
    <property type="term" value="P:signal transduction"/>
    <property type="evidence" value="ECO:0007669"/>
    <property type="project" value="InterPro"/>
</dbReference>
<gene>
    <name evidence="6" type="ORF">CRENBAI_010379</name>
</gene>
<evidence type="ECO:0000259" key="4">
    <source>
        <dbReference type="PROSITE" id="PS50020"/>
    </source>
</evidence>
<name>A0AAV9S8N5_9TELE</name>
<dbReference type="InterPro" id="IPR001849">
    <property type="entry name" value="PH_domain"/>
</dbReference>
<keyword evidence="7" id="KW-1185">Reference proteome</keyword>
<dbReference type="PANTHER" id="PTHR23176:SF107">
    <property type="entry name" value="RHO GTPASE-ACTIVATING PROTEIN 12"/>
    <property type="match status" value="1"/>
</dbReference>
<dbReference type="InterPro" id="IPR036020">
    <property type="entry name" value="WW_dom_sf"/>
</dbReference>
<protein>
    <recommendedName>
        <fullName evidence="8">Rho GTPase-activating protein 12-like</fullName>
    </recommendedName>
</protein>
<dbReference type="PROSITE" id="PS50003">
    <property type="entry name" value="PH_DOMAIN"/>
    <property type="match status" value="1"/>
</dbReference>
<comment type="caution">
    <text evidence="6">The sequence shown here is derived from an EMBL/GenBank/DDBJ whole genome shotgun (WGS) entry which is preliminary data.</text>
</comment>
<dbReference type="CDD" id="cd13233">
    <property type="entry name" value="PH_ARHGAP9-like"/>
    <property type="match status" value="1"/>
</dbReference>
<dbReference type="Pfam" id="PF00397">
    <property type="entry name" value="WW"/>
    <property type="match status" value="1"/>
</dbReference>
<reference evidence="6 7" key="1">
    <citation type="submission" date="2021-06" db="EMBL/GenBank/DDBJ databases">
        <authorList>
            <person name="Palmer J.M."/>
        </authorList>
    </citation>
    <scope>NUCLEOTIDE SEQUENCE [LARGE SCALE GENOMIC DNA]</scope>
    <source>
        <strain evidence="6 7">MEX-2019</strain>
        <tissue evidence="6">Muscle</tissue>
    </source>
</reference>
<dbReference type="FunFam" id="1.10.555.10:FF:000003">
    <property type="entry name" value="Putative rho GTPase-activating protein 12"/>
    <property type="match status" value="1"/>
</dbReference>
<evidence type="ECO:0000256" key="2">
    <source>
        <dbReference type="SAM" id="MobiDB-lite"/>
    </source>
</evidence>
<dbReference type="Proteomes" id="UP001311232">
    <property type="component" value="Unassembled WGS sequence"/>
</dbReference>
<evidence type="ECO:0000259" key="5">
    <source>
        <dbReference type="PROSITE" id="PS50238"/>
    </source>
</evidence>
<dbReference type="CDD" id="cd00201">
    <property type="entry name" value="WW"/>
    <property type="match status" value="1"/>
</dbReference>
<dbReference type="PROSITE" id="PS50238">
    <property type="entry name" value="RHOGAP"/>
    <property type="match status" value="1"/>
</dbReference>
<feature type="compositionally biased region" description="Basic and acidic residues" evidence="2">
    <location>
        <begin position="298"/>
        <end position="317"/>
    </location>
</feature>
<feature type="region of interest" description="Disordered" evidence="2">
    <location>
        <begin position="92"/>
        <end position="144"/>
    </location>
</feature>
<feature type="compositionally biased region" description="Polar residues" evidence="2">
    <location>
        <begin position="35"/>
        <end position="45"/>
    </location>
</feature>
<feature type="compositionally biased region" description="Polar residues" evidence="2">
    <location>
        <begin position="119"/>
        <end position="128"/>
    </location>
</feature>
<evidence type="ECO:0008006" key="8">
    <source>
        <dbReference type="Google" id="ProtNLM"/>
    </source>
</evidence>
<evidence type="ECO:0000256" key="1">
    <source>
        <dbReference type="ARBA" id="ARBA00022468"/>
    </source>
</evidence>
<dbReference type="InterPro" id="IPR000198">
    <property type="entry name" value="RhoGAP_dom"/>
</dbReference>
<dbReference type="Gene3D" id="2.20.70.10">
    <property type="match status" value="1"/>
</dbReference>
<dbReference type="AlphaFoldDB" id="A0AAV9S8N5"/>
<feature type="domain" description="WW" evidence="4">
    <location>
        <begin position="70"/>
        <end position="103"/>
    </location>
</feature>
<feature type="compositionally biased region" description="Basic and acidic residues" evidence="2">
    <location>
        <begin position="93"/>
        <end position="117"/>
    </location>
</feature>
<sequence length="552" mass="62988">MAVMRFRRSILRAISIHREEDEVFPSLSPPELETVPTSGQGRSESPVYTNLQELKITKSNLPPLPFGSPLHVIGDWETYKDQSGRHYYCNRSTQERTWKPPRTKDAVSGNLREDGHSAGESSEYNLSPPQLAGDGQKSRSLDRKNVEPIVLTKWRHSAYVQEPSEKPSEKCGILNVTKITEHGKRVRKNWTSSWTVLKGSTLLFAKGQGGGTSWFGGGQSKPEFTVDLRGGSVDWAPKEKSSKKHVLELKIRQGMELLLWSEDDGVVIEWFKALQDSISAHAWESDEAIEEDMPESPSAEKHDKEKEQRLSKKDKAMKPSASVEPTDNKKTRHKLKKFLTRRPTLQAVRDRGYIKDQVFGCSLSTLCQQENTTVPTFVKMCIDHVENNALNIDGLYRVSGNLAVIQKLRFAINHDEKVNLSDTKWEDIHVTTGALKMFFRELPEPLFTYTLFNDFVNAIKIQDYKQRVQGIKELVRQLPRPNHDTMQALFKHLRKVIDHGEENRMTTQGVAIVFGPTLLRPETETLNMAFNMVYQNQIVELILLEYESIFGR</sequence>
<dbReference type="SMART" id="SM00324">
    <property type="entry name" value="RhoGAP"/>
    <property type="match status" value="1"/>
</dbReference>
<dbReference type="FunFam" id="2.30.29.30:FF:000100">
    <property type="entry name" value="Rho GTPase activating protein 12"/>
    <property type="match status" value="1"/>
</dbReference>
<proteinExistence type="predicted"/>
<evidence type="ECO:0000259" key="3">
    <source>
        <dbReference type="PROSITE" id="PS50003"/>
    </source>
</evidence>
<dbReference type="Gene3D" id="2.30.29.30">
    <property type="entry name" value="Pleckstrin-homology domain (PH domain)/Phosphotyrosine-binding domain (PTB)"/>
    <property type="match status" value="1"/>
</dbReference>
<dbReference type="InterPro" id="IPR008936">
    <property type="entry name" value="Rho_GTPase_activation_prot"/>
</dbReference>
<dbReference type="GO" id="GO:0005737">
    <property type="term" value="C:cytoplasm"/>
    <property type="evidence" value="ECO:0007669"/>
    <property type="project" value="TreeGrafter"/>
</dbReference>
<keyword evidence="1" id="KW-0343">GTPase activation</keyword>
<dbReference type="SUPFAM" id="SSF48350">
    <property type="entry name" value="GTPase activation domain, GAP"/>
    <property type="match status" value="1"/>
</dbReference>
<feature type="domain" description="PH" evidence="3">
    <location>
        <begin position="178"/>
        <end position="279"/>
    </location>
</feature>
<dbReference type="EMBL" id="JAHHUM010000777">
    <property type="protein sequence ID" value="KAK5617222.1"/>
    <property type="molecule type" value="Genomic_DNA"/>
</dbReference>
<dbReference type="InterPro" id="IPR050729">
    <property type="entry name" value="Rho-GAP"/>
</dbReference>
<organism evidence="6 7">
    <name type="scientific">Crenichthys baileyi</name>
    <name type="common">White River springfish</name>
    <dbReference type="NCBI Taxonomy" id="28760"/>
    <lineage>
        <taxon>Eukaryota</taxon>
        <taxon>Metazoa</taxon>
        <taxon>Chordata</taxon>
        <taxon>Craniata</taxon>
        <taxon>Vertebrata</taxon>
        <taxon>Euteleostomi</taxon>
        <taxon>Actinopterygii</taxon>
        <taxon>Neopterygii</taxon>
        <taxon>Teleostei</taxon>
        <taxon>Neoteleostei</taxon>
        <taxon>Acanthomorphata</taxon>
        <taxon>Ovalentaria</taxon>
        <taxon>Atherinomorphae</taxon>
        <taxon>Cyprinodontiformes</taxon>
        <taxon>Goodeidae</taxon>
        <taxon>Crenichthys</taxon>
    </lineage>
</organism>
<dbReference type="Pfam" id="PF16618">
    <property type="entry name" value="SH3-WW_linker"/>
    <property type="match status" value="1"/>
</dbReference>
<dbReference type="SUPFAM" id="SSF51045">
    <property type="entry name" value="WW domain"/>
    <property type="match status" value="1"/>
</dbReference>
<evidence type="ECO:0000313" key="6">
    <source>
        <dbReference type="EMBL" id="KAK5617222.1"/>
    </source>
</evidence>
<dbReference type="InterPro" id="IPR011993">
    <property type="entry name" value="PH-like_dom_sf"/>
</dbReference>
<dbReference type="CDD" id="cd04403">
    <property type="entry name" value="RhoGAP_ARHGAP27_15_12_9"/>
    <property type="match status" value="1"/>
</dbReference>
<dbReference type="PANTHER" id="PTHR23176">
    <property type="entry name" value="RHO/RAC/CDC GTPASE-ACTIVATING PROTEIN"/>
    <property type="match status" value="1"/>
</dbReference>
<dbReference type="Pfam" id="PF00620">
    <property type="entry name" value="RhoGAP"/>
    <property type="match status" value="1"/>
</dbReference>
<dbReference type="Gene3D" id="1.10.555.10">
    <property type="entry name" value="Rho GTPase activation protein"/>
    <property type="match status" value="1"/>
</dbReference>
<dbReference type="SMART" id="SM00233">
    <property type="entry name" value="PH"/>
    <property type="match status" value="1"/>
</dbReference>
<dbReference type="InterPro" id="IPR001202">
    <property type="entry name" value="WW_dom"/>
</dbReference>
<feature type="region of interest" description="Disordered" evidence="2">
    <location>
        <begin position="285"/>
        <end position="332"/>
    </location>
</feature>
<feature type="compositionally biased region" description="Acidic residues" evidence="2">
    <location>
        <begin position="285"/>
        <end position="294"/>
    </location>
</feature>